<evidence type="ECO:0000259" key="7">
    <source>
        <dbReference type="Pfam" id="PF00892"/>
    </source>
</evidence>
<feature type="transmembrane region" description="Helical" evidence="6">
    <location>
        <begin position="35"/>
        <end position="55"/>
    </location>
</feature>
<gene>
    <name evidence="8" type="ORF">BerOc1_02257</name>
</gene>
<protein>
    <submittedName>
        <fullName evidence="8">Putative DMT superfamily transporter inner membrane protein</fullName>
    </submittedName>
</protein>
<feature type="transmembrane region" description="Helical" evidence="6">
    <location>
        <begin position="124"/>
        <end position="144"/>
    </location>
</feature>
<dbReference type="OrthoDB" id="9799821at2"/>
<organism evidence="8 9">
    <name type="scientific">Pseudodesulfovibrio hydrargyri</name>
    <dbReference type="NCBI Taxonomy" id="2125990"/>
    <lineage>
        <taxon>Bacteria</taxon>
        <taxon>Pseudomonadati</taxon>
        <taxon>Thermodesulfobacteriota</taxon>
        <taxon>Desulfovibrionia</taxon>
        <taxon>Desulfovibrionales</taxon>
        <taxon>Desulfovibrionaceae</taxon>
    </lineage>
</organism>
<feature type="transmembrane region" description="Helical" evidence="6">
    <location>
        <begin position="67"/>
        <end position="90"/>
    </location>
</feature>
<reference evidence="8 9" key="1">
    <citation type="submission" date="2015-09" db="EMBL/GenBank/DDBJ databases">
        <title>Genome of Desulfovibrio dechloracetivorans BerOc1, a mercury methylating strain isolated from highly hydrocarbons and metals contaminated coastal sediments.</title>
        <authorList>
            <person name="Goni Urriza M."/>
            <person name="Gassie C."/>
            <person name="Bouchez O."/>
            <person name="Klopp C."/>
            <person name="Ranchou-Peyruse A."/>
            <person name="Remy G."/>
        </authorList>
    </citation>
    <scope>NUCLEOTIDE SEQUENCE [LARGE SCALE GENOMIC DNA]</scope>
    <source>
        <strain evidence="8 9">BerOc1</strain>
    </source>
</reference>
<dbReference type="InterPro" id="IPR050638">
    <property type="entry name" value="AA-Vitamin_Transporters"/>
</dbReference>
<name>A0A1J5MUP1_9BACT</name>
<evidence type="ECO:0000256" key="3">
    <source>
        <dbReference type="ARBA" id="ARBA00022692"/>
    </source>
</evidence>
<feature type="transmembrane region" description="Helical" evidence="6">
    <location>
        <begin position="221"/>
        <end position="239"/>
    </location>
</feature>
<dbReference type="PANTHER" id="PTHR32322">
    <property type="entry name" value="INNER MEMBRANE TRANSPORTER"/>
    <property type="match status" value="1"/>
</dbReference>
<accession>A0A1J5MUP1</accession>
<sequence>MPEKHFAYLNLSLAMILVGSSVVAGKIMVDELPVFMASALRFALALIILLPIIRLREGGLPRLSRLTWAKLAVQSLCGSFLFTVFLLYGLTLTGPASAGVITSTTPACMGIIAWLFLKDRPSRKVLTGILLSMAGVLVINLVQAAPHGAPGGANPVLGNLLVLAAVLFESLFLLIRKTVPEPLSPMAVSTIISLFGLLWFLPMGVYEAAHTDLAAISPTGWLVVFYYGAFVTVLAYLFWFAGITKVPPSTAGVFTAIMPVAALVLSALVLGEPIGWQQLTGCACVLGGIVLISR</sequence>
<keyword evidence="2" id="KW-1003">Cell membrane</keyword>
<keyword evidence="4 6" id="KW-1133">Transmembrane helix</keyword>
<dbReference type="InterPro" id="IPR037185">
    <property type="entry name" value="EmrE-like"/>
</dbReference>
<feature type="transmembrane region" description="Helical" evidence="6">
    <location>
        <begin position="7"/>
        <end position="29"/>
    </location>
</feature>
<feature type="transmembrane region" description="Helical" evidence="6">
    <location>
        <begin position="276"/>
        <end position="293"/>
    </location>
</feature>
<keyword evidence="9" id="KW-1185">Reference proteome</keyword>
<evidence type="ECO:0000256" key="4">
    <source>
        <dbReference type="ARBA" id="ARBA00022989"/>
    </source>
</evidence>
<dbReference type="SUPFAM" id="SSF103481">
    <property type="entry name" value="Multidrug resistance efflux transporter EmrE"/>
    <property type="match status" value="2"/>
</dbReference>
<evidence type="ECO:0000256" key="5">
    <source>
        <dbReference type="ARBA" id="ARBA00023136"/>
    </source>
</evidence>
<feature type="domain" description="EamA" evidence="7">
    <location>
        <begin position="6"/>
        <end position="140"/>
    </location>
</feature>
<dbReference type="InterPro" id="IPR000620">
    <property type="entry name" value="EamA_dom"/>
</dbReference>
<dbReference type="Gene3D" id="1.10.3730.20">
    <property type="match status" value="1"/>
</dbReference>
<evidence type="ECO:0000313" key="8">
    <source>
        <dbReference type="EMBL" id="OIQ50326.1"/>
    </source>
</evidence>
<evidence type="ECO:0000313" key="9">
    <source>
        <dbReference type="Proteomes" id="UP000181901"/>
    </source>
</evidence>
<feature type="transmembrane region" description="Helical" evidence="6">
    <location>
        <begin position="156"/>
        <end position="175"/>
    </location>
</feature>
<keyword evidence="3 6" id="KW-0812">Transmembrane</keyword>
<feature type="transmembrane region" description="Helical" evidence="6">
    <location>
        <begin position="251"/>
        <end position="270"/>
    </location>
</feature>
<evidence type="ECO:0000256" key="6">
    <source>
        <dbReference type="SAM" id="Phobius"/>
    </source>
</evidence>
<dbReference type="RefSeq" id="WP_071545777.1">
    <property type="nucleotide sequence ID" value="NZ_LKAQ01000004.1"/>
</dbReference>
<feature type="domain" description="EamA" evidence="7">
    <location>
        <begin position="157"/>
        <end position="293"/>
    </location>
</feature>
<comment type="caution">
    <text evidence="8">The sequence shown here is derived from an EMBL/GenBank/DDBJ whole genome shotgun (WGS) entry which is preliminary data.</text>
</comment>
<proteinExistence type="predicted"/>
<keyword evidence="5 6" id="KW-0472">Membrane</keyword>
<comment type="subcellular location">
    <subcellularLocation>
        <location evidence="1">Cell membrane</location>
        <topology evidence="1">Multi-pass membrane protein</topology>
    </subcellularLocation>
</comment>
<evidence type="ECO:0000256" key="2">
    <source>
        <dbReference type="ARBA" id="ARBA00022475"/>
    </source>
</evidence>
<feature type="transmembrane region" description="Helical" evidence="6">
    <location>
        <begin position="96"/>
        <end position="117"/>
    </location>
</feature>
<dbReference type="AlphaFoldDB" id="A0A1J5MUP1"/>
<dbReference type="Pfam" id="PF00892">
    <property type="entry name" value="EamA"/>
    <property type="match status" value="2"/>
</dbReference>
<dbReference type="GO" id="GO:0005886">
    <property type="term" value="C:plasma membrane"/>
    <property type="evidence" value="ECO:0007669"/>
    <property type="project" value="UniProtKB-SubCell"/>
</dbReference>
<dbReference type="Proteomes" id="UP000181901">
    <property type="component" value="Unassembled WGS sequence"/>
</dbReference>
<dbReference type="EMBL" id="LKAQ01000004">
    <property type="protein sequence ID" value="OIQ50326.1"/>
    <property type="molecule type" value="Genomic_DNA"/>
</dbReference>
<feature type="transmembrane region" description="Helical" evidence="6">
    <location>
        <begin position="182"/>
        <end position="201"/>
    </location>
</feature>
<dbReference type="PANTHER" id="PTHR32322:SF18">
    <property type="entry name" value="S-ADENOSYLMETHIONINE_S-ADENOSYLHOMOCYSTEINE TRANSPORTER"/>
    <property type="match status" value="1"/>
</dbReference>
<evidence type="ECO:0000256" key="1">
    <source>
        <dbReference type="ARBA" id="ARBA00004651"/>
    </source>
</evidence>